<feature type="compositionally biased region" description="Gly residues" evidence="1">
    <location>
        <begin position="100"/>
        <end position="125"/>
    </location>
</feature>
<evidence type="ECO:0000313" key="3">
    <source>
        <dbReference type="EnsemblMetazoa" id="ISCW002752-PA"/>
    </source>
</evidence>
<name>B7PB85_IXOSC</name>
<dbReference type="AlphaFoldDB" id="B7PB85"/>
<reference evidence="3" key="2">
    <citation type="submission" date="2020-05" db="UniProtKB">
        <authorList>
            <consortium name="EnsemblMetazoa"/>
        </authorList>
    </citation>
    <scope>IDENTIFICATION</scope>
    <source>
        <strain evidence="3">wikel</strain>
    </source>
</reference>
<dbReference type="InParanoid" id="B7PB85"/>
<dbReference type="EnsemblMetazoa" id="ISCW002752-RA">
    <property type="protein sequence ID" value="ISCW002752-PA"/>
    <property type="gene ID" value="ISCW002752"/>
</dbReference>
<reference evidence="2 4" key="1">
    <citation type="submission" date="2008-03" db="EMBL/GenBank/DDBJ databases">
        <title>Annotation of Ixodes scapularis.</title>
        <authorList>
            <consortium name="Ixodes scapularis Genome Project Consortium"/>
            <person name="Caler E."/>
            <person name="Hannick L.I."/>
            <person name="Bidwell S."/>
            <person name="Joardar V."/>
            <person name="Thiagarajan M."/>
            <person name="Amedeo P."/>
            <person name="Galinsky K.J."/>
            <person name="Schobel S."/>
            <person name="Inman J."/>
            <person name="Hostetler J."/>
            <person name="Miller J."/>
            <person name="Hammond M."/>
            <person name="Megy K."/>
            <person name="Lawson D."/>
            <person name="Kodira C."/>
            <person name="Sutton G."/>
            <person name="Meyer J."/>
            <person name="Hill C.A."/>
            <person name="Birren B."/>
            <person name="Nene V."/>
            <person name="Collins F."/>
            <person name="Alarcon-Chaidez F."/>
            <person name="Wikel S."/>
            <person name="Strausberg R."/>
        </authorList>
    </citation>
    <scope>NUCLEOTIDE SEQUENCE [LARGE SCALE GENOMIC DNA]</scope>
    <source>
        <strain evidence="4">Wikel</strain>
        <strain evidence="2">Wikel colony</strain>
    </source>
</reference>
<dbReference type="VEuPathDB" id="VectorBase:ISCW002752"/>
<evidence type="ECO:0000313" key="4">
    <source>
        <dbReference type="Proteomes" id="UP000001555"/>
    </source>
</evidence>
<dbReference type="EMBL" id="ABJB010694228">
    <property type="status" value="NOT_ANNOTATED_CDS"/>
    <property type="molecule type" value="Genomic_DNA"/>
</dbReference>
<evidence type="ECO:0000256" key="1">
    <source>
        <dbReference type="SAM" id="MobiDB-lite"/>
    </source>
</evidence>
<gene>
    <name evidence="2" type="ORF">IscW_ISCW002752</name>
</gene>
<dbReference type="Proteomes" id="UP000001555">
    <property type="component" value="Unassembled WGS sequence"/>
</dbReference>
<dbReference type="HOGENOM" id="CLU_1295630_0_0_1"/>
<dbReference type="PaxDb" id="6945-B7PB85"/>
<feature type="region of interest" description="Disordered" evidence="1">
    <location>
        <begin position="99"/>
        <end position="128"/>
    </location>
</feature>
<dbReference type="EMBL" id="DS674794">
    <property type="protein sequence ID" value="EEC03857.1"/>
    <property type="molecule type" value="Genomic_DNA"/>
</dbReference>
<dbReference type="EMBL" id="ABJB010510799">
    <property type="status" value="NOT_ANNOTATED_CDS"/>
    <property type="molecule type" value="Genomic_DNA"/>
</dbReference>
<evidence type="ECO:0000313" key="2">
    <source>
        <dbReference type="EMBL" id="EEC03857.1"/>
    </source>
</evidence>
<accession>B7PB85</accession>
<dbReference type="EMBL" id="ABJB010422558">
    <property type="status" value="NOT_ANNOTATED_CDS"/>
    <property type="molecule type" value="Genomic_DNA"/>
</dbReference>
<sequence length="213" mass="23245">MLSQRSTSCIFALHRSVVRFFPDRVVHSYRSCGVRPRVEHRHQHHHLRGSDRLRSVPVAPIARRPHWGREAPPSAPLLLHGDPVPAVCGPVQRGLCLPGHDGGPGAGAGSPGLGEGPRLGQGPGGAPFPLLRLRGQRYRPRALPGGPHLLRPIARAVDRGIGRVQVSRLLVRIAPGNPQRAQDHRGHRHVLQFHRVHRRVADCALPQSEGPSC</sequence>
<organism>
    <name type="scientific">Ixodes scapularis</name>
    <name type="common">Black-legged tick</name>
    <name type="synonym">Deer tick</name>
    <dbReference type="NCBI Taxonomy" id="6945"/>
    <lineage>
        <taxon>Eukaryota</taxon>
        <taxon>Metazoa</taxon>
        <taxon>Ecdysozoa</taxon>
        <taxon>Arthropoda</taxon>
        <taxon>Chelicerata</taxon>
        <taxon>Arachnida</taxon>
        <taxon>Acari</taxon>
        <taxon>Parasitiformes</taxon>
        <taxon>Ixodida</taxon>
        <taxon>Ixodoidea</taxon>
        <taxon>Ixodidae</taxon>
        <taxon>Ixodinae</taxon>
        <taxon>Ixodes</taxon>
    </lineage>
</organism>
<proteinExistence type="predicted"/>
<keyword evidence="4" id="KW-1185">Reference proteome</keyword>
<protein>
    <submittedName>
        <fullName evidence="2 3">Uncharacterized protein</fullName>
    </submittedName>
</protein>
<dbReference type="VEuPathDB" id="VectorBase:ISCI002752"/>